<evidence type="ECO:0000256" key="1">
    <source>
        <dbReference type="SAM" id="Phobius"/>
    </source>
</evidence>
<keyword evidence="1" id="KW-0812">Transmembrane</keyword>
<keyword evidence="1" id="KW-1133">Transmembrane helix</keyword>
<gene>
    <name evidence="2" type="ordered locus">MHLP_03960</name>
</gene>
<feature type="transmembrane region" description="Helical" evidence="1">
    <location>
        <begin position="460"/>
        <end position="479"/>
    </location>
</feature>
<name>I7C735_MYCHA</name>
<organism evidence="2 3">
    <name type="scientific">Mycoplasma haematolamae (strain Purdue)</name>
    <dbReference type="NCBI Taxonomy" id="1212765"/>
    <lineage>
        <taxon>Bacteria</taxon>
        <taxon>Bacillati</taxon>
        <taxon>Mycoplasmatota</taxon>
        <taxon>Mollicutes</taxon>
        <taxon>Mycoplasmataceae</taxon>
        <taxon>Mycoplasma</taxon>
    </lineage>
</organism>
<reference evidence="2 3" key="1">
    <citation type="journal article" date="2012" name="J. Bacteriol.">
        <title>Genome Sequence of "Candidatus Mycoplasma haemolamae" Strain Purdue, a Red Blood Cell Pathogen of Alpacas (Vicugna pacos) and Llamas (Lama glama).</title>
        <authorList>
            <person name="Guimaraes A.M."/>
            <person name="Toth B."/>
            <person name="Santos A.P."/>
            <person name="do Nascimento N.C."/>
            <person name="Kritchevsky J.E."/>
            <person name="Messick J.B."/>
        </authorList>
    </citation>
    <scope>NUCLEOTIDE SEQUENCE [LARGE SCALE GENOMIC DNA]</scope>
    <source>
        <strain evidence="2 3">Purdue</strain>
    </source>
</reference>
<dbReference type="AlphaFoldDB" id="I7C735"/>
<dbReference type="PATRIC" id="fig|1212765.3.peg.899"/>
<feature type="transmembrane region" description="Helical" evidence="1">
    <location>
        <begin position="128"/>
        <end position="151"/>
    </location>
</feature>
<feature type="transmembrane region" description="Helical" evidence="1">
    <location>
        <begin position="29"/>
        <end position="49"/>
    </location>
</feature>
<sequence length="524" mass="59552">MEGWLPCLLFATFLLLCSSLKYRLPGLLASIFLAAACISIYNLFMLGGLTFNRSTFFGALWLLMFAQMNSFNLLKWIRRYLLSKSYTTRMAIYLANKKNNTYIYELALLLLIPGALFVFLLPSTLKELGLVIVLGSVAVLAFWFLFSNFYFPHLLASLEQRKNLLLSYKAQMSSSAIPLLEGELGHNIVSAPLEMPKKIVPKAPEFAPIIFALGAIGLILWLSKYELNYPNFFKNNKLLSINSNSKSAIETDIKDLVKKELKNLPEARGRSQGVGTNFLYYLFPESIDLANIINKLDPSKQQQQGGQHLDWSLQTTEAFSTMPVLIKTLRIMFWSLAPLSAYTAFRFGISSAISLISSSLIFIGTSFLFLLATTLQMPELLPEVVLVSFIALLSYWTNALVAAKEINTSVPESVKNKGLRFKMQANQLKVSLRTENWLFFASLACAFTLYLSCSKPEIVYALLLVLVFKLFIFMFFIPLHTFCWSRLNLFFDRYYYHLVKFFVKSKEKETEELVEEESVLGINV</sequence>
<feature type="transmembrane region" description="Helical" evidence="1">
    <location>
        <begin position="384"/>
        <end position="403"/>
    </location>
</feature>
<feature type="transmembrane region" description="Helical" evidence="1">
    <location>
        <begin position="355"/>
        <end position="372"/>
    </location>
</feature>
<dbReference type="Proteomes" id="UP000006502">
    <property type="component" value="Chromosome"/>
</dbReference>
<dbReference type="STRING" id="1212765.MHLP_03960"/>
<keyword evidence="1" id="KW-0472">Membrane</keyword>
<accession>I7C735</accession>
<dbReference type="EMBL" id="CP003731">
    <property type="protein sequence ID" value="AFO52372.1"/>
    <property type="molecule type" value="Genomic_DNA"/>
</dbReference>
<dbReference type="KEGG" id="mhl:MHLP_03960"/>
<feature type="transmembrane region" description="Helical" evidence="1">
    <location>
        <begin position="206"/>
        <end position="223"/>
    </location>
</feature>
<evidence type="ECO:0000313" key="3">
    <source>
        <dbReference type="Proteomes" id="UP000006502"/>
    </source>
</evidence>
<protein>
    <submittedName>
        <fullName evidence="2">Membrane protein</fullName>
    </submittedName>
</protein>
<proteinExistence type="predicted"/>
<evidence type="ECO:0000313" key="2">
    <source>
        <dbReference type="EMBL" id="AFO52372.1"/>
    </source>
</evidence>
<keyword evidence="3" id="KW-1185">Reference proteome</keyword>
<reference evidence="3" key="2">
    <citation type="submission" date="2012-07" db="EMBL/GenBank/DDBJ databases">
        <title>Complete genome sequence of 'Candidatus Mycoplasma haemolamae'.</title>
        <authorList>
            <person name="Guimaraes A.M.S."/>
            <person name="Toth B."/>
            <person name="Santos A.P."/>
            <person name="Nascimento N.C."/>
            <person name="Sojka J.E."/>
            <person name="Messick J.B."/>
        </authorList>
    </citation>
    <scope>NUCLEOTIDE SEQUENCE [LARGE SCALE GENOMIC DNA]</scope>
    <source>
        <strain evidence="3">Purdue</strain>
    </source>
</reference>
<dbReference type="HOGENOM" id="CLU_514543_0_0_14"/>
<feature type="transmembrane region" description="Helical" evidence="1">
    <location>
        <begin position="102"/>
        <end position="121"/>
    </location>
</feature>
<dbReference type="OrthoDB" id="396260at2"/>
<feature type="transmembrane region" description="Helical" evidence="1">
    <location>
        <begin position="56"/>
        <end position="77"/>
    </location>
</feature>
<feature type="transmembrane region" description="Helical" evidence="1">
    <location>
        <begin position="437"/>
        <end position="453"/>
    </location>
</feature>